<evidence type="ECO:0000256" key="4">
    <source>
        <dbReference type="ARBA" id="ARBA00022679"/>
    </source>
</evidence>
<dbReference type="Proteomes" id="UP001497623">
    <property type="component" value="Unassembled WGS sequence"/>
</dbReference>
<keyword evidence="12" id="KW-1185">Reference proteome</keyword>
<evidence type="ECO:0008006" key="13">
    <source>
        <dbReference type="Google" id="ProtNLM"/>
    </source>
</evidence>
<dbReference type="InterPro" id="IPR002659">
    <property type="entry name" value="Glyco_trans_31"/>
</dbReference>
<protein>
    <recommendedName>
        <fullName evidence="13">Hexosyltransferase</fullName>
    </recommendedName>
</protein>
<dbReference type="EMBL" id="CAXKWB010062776">
    <property type="protein sequence ID" value="CAL4185719.1"/>
    <property type="molecule type" value="Genomic_DNA"/>
</dbReference>
<evidence type="ECO:0000256" key="7">
    <source>
        <dbReference type="ARBA" id="ARBA00022989"/>
    </source>
</evidence>
<keyword evidence="6" id="KW-0735">Signal-anchor</keyword>
<feature type="non-terminal residue" evidence="11">
    <location>
        <position position="162"/>
    </location>
</feature>
<keyword evidence="7 10" id="KW-1133">Transmembrane helix</keyword>
<accession>A0AAV2SF37</accession>
<evidence type="ECO:0000256" key="1">
    <source>
        <dbReference type="ARBA" id="ARBA00004323"/>
    </source>
</evidence>
<evidence type="ECO:0000256" key="2">
    <source>
        <dbReference type="ARBA" id="ARBA00008661"/>
    </source>
</evidence>
<comment type="similarity">
    <text evidence="2">Belongs to the glycosyltransferase 31 family.</text>
</comment>
<comment type="subcellular location">
    <subcellularLocation>
        <location evidence="1">Golgi apparatus membrane</location>
        <topology evidence="1">Single-pass type II membrane protein</topology>
    </subcellularLocation>
</comment>
<evidence type="ECO:0000256" key="8">
    <source>
        <dbReference type="ARBA" id="ARBA00023034"/>
    </source>
</evidence>
<evidence type="ECO:0000313" key="11">
    <source>
        <dbReference type="EMBL" id="CAL4185719.1"/>
    </source>
</evidence>
<evidence type="ECO:0000256" key="10">
    <source>
        <dbReference type="SAM" id="Phobius"/>
    </source>
</evidence>
<evidence type="ECO:0000256" key="3">
    <source>
        <dbReference type="ARBA" id="ARBA00022676"/>
    </source>
</evidence>
<proteinExistence type="inferred from homology"/>
<feature type="non-terminal residue" evidence="11">
    <location>
        <position position="1"/>
    </location>
</feature>
<evidence type="ECO:0000313" key="12">
    <source>
        <dbReference type="Proteomes" id="UP001497623"/>
    </source>
</evidence>
<gene>
    <name evidence="11" type="ORF">MNOR_LOCUS35977</name>
</gene>
<keyword evidence="5 10" id="KW-0812">Transmembrane</keyword>
<organism evidence="11 12">
    <name type="scientific">Meganyctiphanes norvegica</name>
    <name type="common">Northern krill</name>
    <name type="synonym">Thysanopoda norvegica</name>
    <dbReference type="NCBI Taxonomy" id="48144"/>
    <lineage>
        <taxon>Eukaryota</taxon>
        <taxon>Metazoa</taxon>
        <taxon>Ecdysozoa</taxon>
        <taxon>Arthropoda</taxon>
        <taxon>Crustacea</taxon>
        <taxon>Multicrustacea</taxon>
        <taxon>Malacostraca</taxon>
        <taxon>Eumalacostraca</taxon>
        <taxon>Eucarida</taxon>
        <taxon>Euphausiacea</taxon>
        <taxon>Euphausiidae</taxon>
        <taxon>Meganyctiphanes</taxon>
    </lineage>
</organism>
<dbReference type="Pfam" id="PF01762">
    <property type="entry name" value="Galactosyl_T"/>
    <property type="match status" value="1"/>
</dbReference>
<comment type="caution">
    <text evidence="11">The sequence shown here is derived from an EMBL/GenBank/DDBJ whole genome shotgun (WGS) entry which is preliminary data.</text>
</comment>
<keyword evidence="9 10" id="KW-0472">Membrane</keyword>
<evidence type="ECO:0000256" key="6">
    <source>
        <dbReference type="ARBA" id="ARBA00022968"/>
    </source>
</evidence>
<keyword evidence="4" id="KW-0808">Transferase</keyword>
<sequence>GCSCRRLFTHLRFLLWGILFFTLFFLILFNTYLTHEEQEKYYIPAALGVKNVLNRLISRNTSDSTKLIHGLHPIPQDKDFPYHYILNEPDFCNTRTNLRIINAVQVAAGDLSSREHIRRLWGSENWRNKTGMSTVFVLGITNNNTVMEQVKEESHRFHDIIQ</sequence>
<dbReference type="AlphaFoldDB" id="A0AAV2SF37"/>
<feature type="transmembrane region" description="Helical" evidence="10">
    <location>
        <begin position="13"/>
        <end position="33"/>
    </location>
</feature>
<dbReference type="GO" id="GO:0016758">
    <property type="term" value="F:hexosyltransferase activity"/>
    <property type="evidence" value="ECO:0007669"/>
    <property type="project" value="InterPro"/>
</dbReference>
<keyword evidence="3" id="KW-0328">Glycosyltransferase</keyword>
<dbReference type="GO" id="GO:0000139">
    <property type="term" value="C:Golgi membrane"/>
    <property type="evidence" value="ECO:0007669"/>
    <property type="project" value="UniProtKB-SubCell"/>
</dbReference>
<evidence type="ECO:0000256" key="5">
    <source>
        <dbReference type="ARBA" id="ARBA00022692"/>
    </source>
</evidence>
<name>A0AAV2SF37_MEGNR</name>
<reference evidence="11 12" key="1">
    <citation type="submission" date="2024-05" db="EMBL/GenBank/DDBJ databases">
        <authorList>
            <person name="Wallberg A."/>
        </authorList>
    </citation>
    <scope>NUCLEOTIDE SEQUENCE [LARGE SCALE GENOMIC DNA]</scope>
</reference>
<keyword evidence="8" id="KW-0333">Golgi apparatus</keyword>
<evidence type="ECO:0000256" key="9">
    <source>
        <dbReference type="ARBA" id="ARBA00023136"/>
    </source>
</evidence>